<evidence type="ECO:0000256" key="3">
    <source>
        <dbReference type="ARBA" id="ARBA00022692"/>
    </source>
</evidence>
<evidence type="ECO:0000256" key="4">
    <source>
        <dbReference type="ARBA" id="ARBA00022989"/>
    </source>
</evidence>
<dbReference type="PANTHER" id="PTHR12246">
    <property type="entry name" value="PALMITOYLTRANSFERASE ZDHHC16"/>
    <property type="match status" value="1"/>
</dbReference>
<dbReference type="Proteomes" id="UP001628156">
    <property type="component" value="Unassembled WGS sequence"/>
</dbReference>
<dbReference type="EC" id="2.3.1.225" evidence="7"/>
<keyword evidence="3 7" id="KW-0812">Transmembrane</keyword>
<accession>A0ABQ0DQX4</accession>
<comment type="catalytic activity">
    <reaction evidence="7">
        <text>L-cysteinyl-[protein] + hexadecanoyl-CoA = S-hexadecanoyl-L-cysteinyl-[protein] + CoA</text>
        <dbReference type="Rhea" id="RHEA:36683"/>
        <dbReference type="Rhea" id="RHEA-COMP:10131"/>
        <dbReference type="Rhea" id="RHEA-COMP:11032"/>
        <dbReference type="ChEBI" id="CHEBI:29950"/>
        <dbReference type="ChEBI" id="CHEBI:57287"/>
        <dbReference type="ChEBI" id="CHEBI:57379"/>
        <dbReference type="ChEBI" id="CHEBI:74151"/>
        <dbReference type="EC" id="2.3.1.225"/>
    </reaction>
</comment>
<keyword evidence="4 7" id="KW-1133">Transmembrane helix</keyword>
<comment type="domain">
    <text evidence="7">The DHHC domain is required for palmitoyltransferase activity.</text>
</comment>
<evidence type="ECO:0000256" key="7">
    <source>
        <dbReference type="RuleBase" id="RU079119"/>
    </source>
</evidence>
<evidence type="ECO:0000259" key="8">
    <source>
        <dbReference type="Pfam" id="PF01529"/>
    </source>
</evidence>
<comment type="caution">
    <text evidence="9">The sequence shown here is derived from an EMBL/GenBank/DDBJ whole genome shotgun (WGS) entry which is preliminary data.</text>
</comment>
<protein>
    <recommendedName>
        <fullName evidence="7">Palmitoyltransferase</fullName>
        <ecNumber evidence="7">2.3.1.225</ecNumber>
    </recommendedName>
</protein>
<name>A0ABQ0DQX4_9EUKA</name>
<evidence type="ECO:0000256" key="2">
    <source>
        <dbReference type="ARBA" id="ARBA00022679"/>
    </source>
</evidence>
<evidence type="ECO:0000256" key="1">
    <source>
        <dbReference type="ARBA" id="ARBA00004141"/>
    </source>
</evidence>
<keyword evidence="2 7" id="KW-0808">Transferase</keyword>
<comment type="subcellular location">
    <subcellularLocation>
        <location evidence="1">Membrane</location>
        <topology evidence="1">Multi-pass membrane protein</topology>
    </subcellularLocation>
</comment>
<feature type="domain" description="Palmitoyltransferase DHHC" evidence="8">
    <location>
        <begin position="127"/>
        <end position="256"/>
    </location>
</feature>
<dbReference type="EMBL" id="BAAFRS010000248">
    <property type="protein sequence ID" value="GAB1225244.1"/>
    <property type="molecule type" value="Genomic_DNA"/>
</dbReference>
<comment type="similarity">
    <text evidence="7">Belongs to the DHHC palmitoyltransferase family.</text>
</comment>
<evidence type="ECO:0000256" key="5">
    <source>
        <dbReference type="ARBA" id="ARBA00023136"/>
    </source>
</evidence>
<feature type="transmembrane region" description="Helical" evidence="7">
    <location>
        <begin position="62"/>
        <end position="81"/>
    </location>
</feature>
<sequence length="310" mass="35410">MIENIDYYYPNPKPKCPEGYDIEEVEAPDAVYIVVSKVLMYGVFVLTTIGTVQTYFGNNLIITIGDMIGLLLFILLTYCHYKVIHTSPGIVQNYIPVASQQELNEAIERVKKGNRSGCKTCDICYRVRWCSKCEKFRPPRSYHCKKCGYCIEKRDHHCPWVSNCIGKNNMKFFVQFIFYASSALLLSSIINGFSIFHAVIHYDLLHGSFNWSIITLIVPSAVGMAIGLALFAGMLVLLINYLISIMHNETSMESIEIARLLKINKGKRDLVFENIPSYDRGVFNNIKETMGPTILDWFIPSQRRSNELEL</sequence>
<feature type="transmembrane region" description="Helical" evidence="7">
    <location>
        <begin position="176"/>
        <end position="200"/>
    </location>
</feature>
<proteinExistence type="inferred from homology"/>
<evidence type="ECO:0000313" key="10">
    <source>
        <dbReference type="Proteomes" id="UP001628156"/>
    </source>
</evidence>
<gene>
    <name evidence="9" type="ORF">ENUP19_0248G0014</name>
</gene>
<feature type="transmembrane region" description="Helical" evidence="7">
    <location>
        <begin position="212"/>
        <end position="243"/>
    </location>
</feature>
<organism evidence="9 10">
    <name type="scientific">Entamoeba nuttalli</name>
    <dbReference type="NCBI Taxonomy" id="412467"/>
    <lineage>
        <taxon>Eukaryota</taxon>
        <taxon>Amoebozoa</taxon>
        <taxon>Evosea</taxon>
        <taxon>Archamoebae</taxon>
        <taxon>Mastigamoebida</taxon>
        <taxon>Entamoebidae</taxon>
        <taxon>Entamoeba</taxon>
    </lineage>
</organism>
<evidence type="ECO:0000256" key="6">
    <source>
        <dbReference type="ARBA" id="ARBA00023315"/>
    </source>
</evidence>
<dbReference type="InterPro" id="IPR001594">
    <property type="entry name" value="Palmitoyltrfase_DHHC"/>
</dbReference>
<dbReference type="InterPro" id="IPR039859">
    <property type="entry name" value="PFA4/ZDH16/20/ERF2-like"/>
</dbReference>
<dbReference type="PROSITE" id="PS50216">
    <property type="entry name" value="DHHC"/>
    <property type="match status" value="1"/>
</dbReference>
<dbReference type="Pfam" id="PF01529">
    <property type="entry name" value="DHHC"/>
    <property type="match status" value="1"/>
</dbReference>
<keyword evidence="5 7" id="KW-0472">Membrane</keyword>
<keyword evidence="10" id="KW-1185">Reference proteome</keyword>
<evidence type="ECO:0000313" key="9">
    <source>
        <dbReference type="EMBL" id="GAB1225244.1"/>
    </source>
</evidence>
<keyword evidence="6 7" id="KW-0012">Acyltransferase</keyword>
<reference evidence="9 10" key="1">
    <citation type="journal article" date="2019" name="PLoS Negl. Trop. Dis.">
        <title>Whole genome sequencing of Entamoeba nuttalli reveals mammalian host-related molecular signatures and a novel octapeptide-repeat surface protein.</title>
        <authorList>
            <person name="Tanaka M."/>
            <person name="Makiuchi T."/>
            <person name="Komiyama T."/>
            <person name="Shiina T."/>
            <person name="Osaki K."/>
            <person name="Tachibana H."/>
        </authorList>
    </citation>
    <scope>NUCLEOTIDE SEQUENCE [LARGE SCALE GENOMIC DNA]</scope>
    <source>
        <strain evidence="9 10">P19-061405</strain>
    </source>
</reference>
<feature type="transmembrane region" description="Helical" evidence="7">
    <location>
        <begin position="38"/>
        <end position="56"/>
    </location>
</feature>